<evidence type="ECO:0000256" key="1">
    <source>
        <dbReference type="SAM" id="MobiDB-lite"/>
    </source>
</evidence>
<accession>L0NL97</accession>
<dbReference type="KEGG" id="rht:NT26_3359"/>
<reference evidence="2 3" key="1">
    <citation type="journal article" date="2013" name="Genome Biol. Evol.">
        <title>Life in an arsenic-containing gold mine: genome and physiology of the autotrophic arsenite-oxidizing bacterium rhizobium sp. NT-26.</title>
        <authorList>
            <person name="Andres J."/>
            <person name="Arsene-Ploetze F."/>
            <person name="Barbe V."/>
            <person name="Brochier-Armanet C."/>
            <person name="Cleiss-Arnold J."/>
            <person name="Coppee J.Y."/>
            <person name="Dillies M.A."/>
            <person name="Geist"/>
            <person name="L"/>
            <person name="Joublin A."/>
            <person name="Koechler S."/>
            <person name="Lassalle F."/>
            <person name="Marchal M."/>
            <person name="Medigue C."/>
            <person name="Muller D."/>
            <person name="Nesme X."/>
            <person name="Plewniak F."/>
            <person name="Proux C."/>
            <person name="Ramirez-Bahena M.H."/>
            <person name="Schenowitz C."/>
            <person name="Sismeiro O."/>
            <person name="Vallenet D."/>
            <person name="Santini J.M."/>
            <person name="Bertin P.N."/>
        </authorList>
    </citation>
    <scope>NUCLEOTIDE SEQUENCE [LARGE SCALE GENOMIC DNA]</scope>
    <source>
        <strain evidence="2 3">NT-26</strain>
    </source>
</reference>
<gene>
    <name evidence="2" type="ORF">NT26_3359</name>
</gene>
<name>L0NL97_9HYPH</name>
<protein>
    <submittedName>
        <fullName evidence="2">Uncharacterized protein</fullName>
    </submittedName>
</protein>
<dbReference type="EMBL" id="FO082820">
    <property type="protein sequence ID" value="CCF21082.1"/>
    <property type="molecule type" value="Genomic_DNA"/>
</dbReference>
<organism evidence="2 3">
    <name type="scientific">Pseudorhizobium banfieldiae</name>
    <dbReference type="NCBI Taxonomy" id="1125847"/>
    <lineage>
        <taxon>Bacteria</taxon>
        <taxon>Pseudomonadati</taxon>
        <taxon>Pseudomonadota</taxon>
        <taxon>Alphaproteobacteria</taxon>
        <taxon>Hyphomicrobiales</taxon>
        <taxon>Rhizobiaceae</taxon>
        <taxon>Rhizobium/Agrobacterium group</taxon>
        <taxon>Pseudorhizobium</taxon>
    </lineage>
</organism>
<proteinExistence type="predicted"/>
<evidence type="ECO:0000313" key="3">
    <source>
        <dbReference type="Proteomes" id="UP000010792"/>
    </source>
</evidence>
<dbReference type="AlphaFoldDB" id="L0NL97"/>
<sequence>MTTATPPAPYSTLEGALASGFAITQLHHSAGHDPSLTHASVSLARPPQRPRRSGHGTYCRASLGGCLAS</sequence>
<feature type="region of interest" description="Disordered" evidence="1">
    <location>
        <begin position="30"/>
        <end position="58"/>
    </location>
</feature>
<keyword evidence="3" id="KW-1185">Reference proteome</keyword>
<dbReference type="Proteomes" id="UP000010792">
    <property type="component" value="Chromosome"/>
</dbReference>
<evidence type="ECO:0000313" key="2">
    <source>
        <dbReference type="EMBL" id="CCF21082.1"/>
    </source>
</evidence>